<dbReference type="Gramene" id="Psat02G0512200-T1">
    <property type="protein sequence ID" value="KAI5439614.1"/>
    <property type="gene ID" value="KIW84_025122"/>
</dbReference>
<feature type="region of interest" description="Disordered" evidence="1">
    <location>
        <begin position="135"/>
        <end position="157"/>
    </location>
</feature>
<dbReference type="AlphaFoldDB" id="A0A9D5BDC2"/>
<sequence>MEGITFCVTPKNYVGFFDHAPPLFFVIYDFHTKEMVDENPPECLIHTSSDTRSQSKDQMMLGFLDREMKWHKKIRGRVNMFNIDVRENEVRLILDGDFKVVHLNDNLVRIQSIFRSKEGDETPIVLRFLSENDSKSTRAGSYSDNIHDGSSSNRGSGEDAILENGTGLVFEFSLRFEFFSINNQVDYEAVIFR</sequence>
<comment type="caution">
    <text evidence="2">The sequence shown here is derived from an EMBL/GenBank/DDBJ whole genome shotgun (WGS) entry which is preliminary data.</text>
</comment>
<organism evidence="2 3">
    <name type="scientific">Pisum sativum</name>
    <name type="common">Garden pea</name>
    <name type="synonym">Lathyrus oleraceus</name>
    <dbReference type="NCBI Taxonomy" id="3888"/>
    <lineage>
        <taxon>Eukaryota</taxon>
        <taxon>Viridiplantae</taxon>
        <taxon>Streptophyta</taxon>
        <taxon>Embryophyta</taxon>
        <taxon>Tracheophyta</taxon>
        <taxon>Spermatophyta</taxon>
        <taxon>Magnoliopsida</taxon>
        <taxon>eudicotyledons</taxon>
        <taxon>Gunneridae</taxon>
        <taxon>Pentapetalae</taxon>
        <taxon>rosids</taxon>
        <taxon>fabids</taxon>
        <taxon>Fabales</taxon>
        <taxon>Fabaceae</taxon>
        <taxon>Papilionoideae</taxon>
        <taxon>50 kb inversion clade</taxon>
        <taxon>NPAAA clade</taxon>
        <taxon>Hologalegina</taxon>
        <taxon>IRL clade</taxon>
        <taxon>Fabeae</taxon>
        <taxon>Lathyrus</taxon>
    </lineage>
</organism>
<evidence type="ECO:0000313" key="3">
    <source>
        <dbReference type="Proteomes" id="UP001058974"/>
    </source>
</evidence>
<feature type="compositionally biased region" description="Polar residues" evidence="1">
    <location>
        <begin position="137"/>
        <end position="155"/>
    </location>
</feature>
<proteinExistence type="predicted"/>
<gene>
    <name evidence="2" type="ORF">KIW84_025122</name>
</gene>
<accession>A0A9D5BDC2</accession>
<reference evidence="2 3" key="1">
    <citation type="journal article" date="2022" name="Nat. Genet.">
        <title>Improved pea reference genome and pan-genome highlight genomic features and evolutionary characteristics.</title>
        <authorList>
            <person name="Yang T."/>
            <person name="Liu R."/>
            <person name="Luo Y."/>
            <person name="Hu S."/>
            <person name="Wang D."/>
            <person name="Wang C."/>
            <person name="Pandey M.K."/>
            <person name="Ge S."/>
            <person name="Xu Q."/>
            <person name="Li N."/>
            <person name="Li G."/>
            <person name="Huang Y."/>
            <person name="Saxena R.K."/>
            <person name="Ji Y."/>
            <person name="Li M."/>
            <person name="Yan X."/>
            <person name="He Y."/>
            <person name="Liu Y."/>
            <person name="Wang X."/>
            <person name="Xiang C."/>
            <person name="Varshney R.K."/>
            <person name="Ding H."/>
            <person name="Gao S."/>
            <person name="Zong X."/>
        </authorList>
    </citation>
    <scope>NUCLEOTIDE SEQUENCE [LARGE SCALE GENOMIC DNA]</scope>
    <source>
        <strain evidence="2 3">cv. Zhongwan 6</strain>
    </source>
</reference>
<dbReference type="EMBL" id="JAMSHJ010000002">
    <property type="protein sequence ID" value="KAI5439614.1"/>
    <property type="molecule type" value="Genomic_DNA"/>
</dbReference>
<protein>
    <submittedName>
        <fullName evidence="2">Uncharacterized protein</fullName>
    </submittedName>
</protein>
<evidence type="ECO:0000313" key="2">
    <source>
        <dbReference type="EMBL" id="KAI5439614.1"/>
    </source>
</evidence>
<keyword evidence="3" id="KW-1185">Reference proteome</keyword>
<dbReference type="Proteomes" id="UP001058974">
    <property type="component" value="Chromosome 2"/>
</dbReference>
<evidence type="ECO:0000256" key="1">
    <source>
        <dbReference type="SAM" id="MobiDB-lite"/>
    </source>
</evidence>
<name>A0A9D5BDC2_PEA</name>